<dbReference type="SUPFAM" id="SSF53756">
    <property type="entry name" value="UDP-Glycosyltransferase/glycogen phosphorylase"/>
    <property type="match status" value="1"/>
</dbReference>
<dbReference type="Pfam" id="PF13692">
    <property type="entry name" value="Glyco_trans_1_4"/>
    <property type="match status" value="1"/>
</dbReference>
<dbReference type="Gene3D" id="3.40.50.2000">
    <property type="entry name" value="Glycogen Phosphorylase B"/>
    <property type="match status" value="1"/>
</dbReference>
<evidence type="ECO:0000313" key="1">
    <source>
        <dbReference type="EMBL" id="KWS02995.1"/>
    </source>
</evidence>
<proteinExistence type="predicted"/>
<protein>
    <submittedName>
        <fullName evidence="1">Uncharacterized protein</fullName>
    </submittedName>
</protein>
<keyword evidence="2" id="KW-1185">Reference proteome</keyword>
<dbReference type="GO" id="GO:0015774">
    <property type="term" value="P:polysaccharide transport"/>
    <property type="evidence" value="ECO:0007669"/>
    <property type="project" value="InterPro"/>
</dbReference>
<comment type="caution">
    <text evidence="1">The sequence shown here is derived from an EMBL/GenBank/DDBJ whole genome shotgun (WGS) entry which is preliminary data.</text>
</comment>
<dbReference type="InterPro" id="IPR007833">
    <property type="entry name" value="Capsule_polysaccharide_synth"/>
</dbReference>
<evidence type="ECO:0000313" key="2">
    <source>
        <dbReference type="Proteomes" id="UP000023435"/>
    </source>
</evidence>
<name>A0A108U5M5_9GAMM</name>
<sequence>MTMRATLPSAGPTPALRDYRDALRGADIVVCGCGPSLLELPRPRELLTIGVNDVGRLFDPTYLVVLNPRQQFKGDRYAFVERSNARVLFTQLELGAVRPPVVRFRLGQYGGVDAEADGALHYSQNSPYVAVRLAALMGARRIGLIGVDFTDDHFFAITGRHSLAGRLKEIDVQYGRLAGALRRGGVELVNLSSISRLTALPRGRIDDAAWYEHAASPATTAQVRASAEPVALPAPARIAQARSPSMKVAIEKRSAGLVGDLLDTLAGSVAELGHTVVRDPRASARNPRVLSIVWNGRGYSTAGPTLYCEHGWLPRWDYQISPRGINADSHAAPFAWDGQPLDGERDAQLEHRLQAIKSTEFSGYYQYMQASGPAASNLPAQFLLVPLQIESDTNIVRHAPARLRTMQALIDHVSRLAPPWPVIFKQHPADARTGNRHLRLQLRRKQDLLWPQTRGNIHEMLRSGACRGILTLNSNVAHDGLLWDVPAIVLGRNVWPSRGENPPFLTDAPRDWSRLQASVDEPQARACRRAYAQHLIAHQVSLAEAADPQRVAGLLELALRERPMPRTGSVIARPPPRAIATRATKPQPPAPPVINVVAEHKGWLFEHWKQALAATPLPGYRVAASERPLAQADAWIFLRASEAGRAPDPMRSLAQLHDLGGAELYRSGGVRADVTRCGGLMLTHPDQQRVLAEAGIDLSRRRWRMQPVGWGDGAPLSVNRDAVANVGWVGRPGKWSPDATSVSDPSGLIEFVAAVKLARRPLRVVLIGERLDAAARELKRAGIDCALWPVSRHPLARCAEWIARLDAVVVNGRTDCSPWPLFDALRAGVPVIAPRVGWTPQWLADGERGRLVDDVAAMAQAIDEVVGQRDAWRQRRQQMPPQCPEFGMRAWLDANLCLAAELAERQAEDKQRAVA</sequence>
<dbReference type="Pfam" id="PF05159">
    <property type="entry name" value="Capsule_synth"/>
    <property type="match status" value="1"/>
</dbReference>
<organism evidence="1 2">
    <name type="scientific">Lysobacter capsici AZ78</name>
    <dbReference type="NCBI Taxonomy" id="1444315"/>
    <lineage>
        <taxon>Bacteria</taxon>
        <taxon>Pseudomonadati</taxon>
        <taxon>Pseudomonadota</taxon>
        <taxon>Gammaproteobacteria</taxon>
        <taxon>Lysobacterales</taxon>
        <taxon>Lysobacteraceae</taxon>
        <taxon>Lysobacter</taxon>
    </lineage>
</organism>
<dbReference type="AlphaFoldDB" id="A0A108U5M5"/>
<dbReference type="Proteomes" id="UP000023435">
    <property type="component" value="Unassembled WGS sequence"/>
</dbReference>
<dbReference type="EMBL" id="JAJA02000001">
    <property type="protein sequence ID" value="KWS02995.1"/>
    <property type="molecule type" value="Genomic_DNA"/>
</dbReference>
<dbReference type="GO" id="GO:0000271">
    <property type="term" value="P:polysaccharide biosynthetic process"/>
    <property type="evidence" value="ECO:0007669"/>
    <property type="project" value="InterPro"/>
</dbReference>
<accession>A0A108U5M5</accession>
<gene>
    <name evidence="1" type="ORF">AZ78_0541</name>
</gene>
<reference evidence="1 2" key="1">
    <citation type="journal article" date="2014" name="Genome Announc.">
        <title>Draft Genome Sequence of Lysobacter capsici AZ78, a Bacterium Antagonistic to Plant-Pathogenic Oomycetes.</title>
        <authorList>
            <person name="Puopolo G."/>
            <person name="Sonego P."/>
            <person name="Engelen K."/>
            <person name="Pertot I."/>
        </authorList>
    </citation>
    <scope>NUCLEOTIDE SEQUENCE [LARGE SCALE GENOMIC DNA]</scope>
    <source>
        <strain evidence="1 2">AZ78</strain>
    </source>
</reference>
<dbReference type="PANTHER" id="PTHR12526">
    <property type="entry name" value="GLYCOSYLTRANSFERASE"/>
    <property type="match status" value="1"/>
</dbReference>